<gene>
    <name evidence="2" type="ORF">DNTS_004297</name>
</gene>
<sequence length="137" mass="15378">MNADNQEPDLLALKFLHFNPDQAEVCTETVNNCTAALAPPLPAAPQSSSSVATSQTPLPAYLSSILTKPRGALLQGPATMEQMRTELRELRDELDTLKTQQKKEIKLLMNELDEEKKMRLSLQIEVERLKKLMSKMK</sequence>
<proteinExistence type="predicted"/>
<evidence type="ECO:0000313" key="2">
    <source>
        <dbReference type="EMBL" id="TRY59388.1"/>
    </source>
</evidence>
<name>A0A553N1S8_9TELE</name>
<accession>A0A553N1S8</accession>
<keyword evidence="3" id="KW-1185">Reference proteome</keyword>
<evidence type="ECO:0000256" key="1">
    <source>
        <dbReference type="SAM" id="Coils"/>
    </source>
</evidence>
<reference evidence="2 3" key="1">
    <citation type="journal article" date="2019" name="Sci. Data">
        <title>Hybrid genome assembly and annotation of Danionella translucida.</title>
        <authorList>
            <person name="Kadobianskyi M."/>
            <person name="Schulze L."/>
            <person name="Schuelke M."/>
            <person name="Judkewitz B."/>
        </authorList>
    </citation>
    <scope>NUCLEOTIDE SEQUENCE [LARGE SCALE GENOMIC DNA]</scope>
    <source>
        <strain evidence="2 3">Bolton</strain>
    </source>
</reference>
<dbReference type="Proteomes" id="UP000316079">
    <property type="component" value="Unassembled WGS sequence"/>
</dbReference>
<dbReference type="STRING" id="623744.A0A553N1S8"/>
<comment type="caution">
    <text evidence="2">The sequence shown here is derived from an EMBL/GenBank/DDBJ whole genome shotgun (WGS) entry which is preliminary data.</text>
</comment>
<evidence type="ECO:0000313" key="3">
    <source>
        <dbReference type="Proteomes" id="UP000316079"/>
    </source>
</evidence>
<keyword evidence="1" id="KW-0175">Coiled coil</keyword>
<dbReference type="AlphaFoldDB" id="A0A553N1S8"/>
<feature type="coiled-coil region" evidence="1">
    <location>
        <begin position="80"/>
        <end position="132"/>
    </location>
</feature>
<organism evidence="2 3">
    <name type="scientific">Danionella cerebrum</name>
    <dbReference type="NCBI Taxonomy" id="2873325"/>
    <lineage>
        <taxon>Eukaryota</taxon>
        <taxon>Metazoa</taxon>
        <taxon>Chordata</taxon>
        <taxon>Craniata</taxon>
        <taxon>Vertebrata</taxon>
        <taxon>Euteleostomi</taxon>
        <taxon>Actinopterygii</taxon>
        <taxon>Neopterygii</taxon>
        <taxon>Teleostei</taxon>
        <taxon>Ostariophysi</taxon>
        <taxon>Cypriniformes</taxon>
        <taxon>Danionidae</taxon>
        <taxon>Danioninae</taxon>
        <taxon>Danionella</taxon>
    </lineage>
</organism>
<protein>
    <submittedName>
        <fullName evidence="2">Uncharacterized protein</fullName>
    </submittedName>
</protein>
<dbReference type="OrthoDB" id="5340910at2759"/>
<dbReference type="EMBL" id="SRMA01027125">
    <property type="protein sequence ID" value="TRY59388.1"/>
    <property type="molecule type" value="Genomic_DNA"/>
</dbReference>